<feature type="domain" description="HNH nuclease" evidence="1">
    <location>
        <begin position="74"/>
        <end position="131"/>
    </location>
</feature>
<dbReference type="AlphaFoldDB" id="X1HH81"/>
<gene>
    <name evidence="2" type="ORF">S03H2_43331</name>
</gene>
<dbReference type="Pfam" id="PF13391">
    <property type="entry name" value="HNH_2"/>
    <property type="match status" value="1"/>
</dbReference>
<proteinExistence type="predicted"/>
<reference evidence="2" key="1">
    <citation type="journal article" date="2014" name="Front. Microbiol.">
        <title>High frequency of phylogenetically diverse reductive dehalogenase-homologous genes in deep subseafloor sedimentary metagenomes.</title>
        <authorList>
            <person name="Kawai M."/>
            <person name="Futagami T."/>
            <person name="Toyoda A."/>
            <person name="Takaki Y."/>
            <person name="Nishi S."/>
            <person name="Hori S."/>
            <person name="Arai W."/>
            <person name="Tsubouchi T."/>
            <person name="Morono Y."/>
            <person name="Uchiyama I."/>
            <person name="Ito T."/>
            <person name="Fujiyama A."/>
            <person name="Inagaki F."/>
            <person name="Takami H."/>
        </authorList>
    </citation>
    <scope>NUCLEOTIDE SEQUENCE</scope>
    <source>
        <strain evidence="2">Expedition CK06-06</strain>
    </source>
</reference>
<feature type="non-terminal residue" evidence="2">
    <location>
        <position position="1"/>
    </location>
</feature>
<dbReference type="EMBL" id="BARU01027022">
    <property type="protein sequence ID" value="GAH69501.1"/>
    <property type="molecule type" value="Genomic_DNA"/>
</dbReference>
<dbReference type="Gene3D" id="1.10.30.50">
    <property type="match status" value="1"/>
</dbReference>
<dbReference type="CDD" id="cd00085">
    <property type="entry name" value="HNHc"/>
    <property type="match status" value="1"/>
</dbReference>
<organism evidence="2">
    <name type="scientific">marine sediment metagenome</name>
    <dbReference type="NCBI Taxonomy" id="412755"/>
    <lineage>
        <taxon>unclassified sequences</taxon>
        <taxon>metagenomes</taxon>
        <taxon>ecological metagenomes</taxon>
    </lineage>
</organism>
<comment type="caution">
    <text evidence="2">The sequence shown here is derived from an EMBL/GenBank/DDBJ whole genome shotgun (WGS) entry which is preliminary data.</text>
</comment>
<evidence type="ECO:0000313" key="2">
    <source>
        <dbReference type="EMBL" id="GAH69501.1"/>
    </source>
</evidence>
<evidence type="ECO:0000259" key="1">
    <source>
        <dbReference type="Pfam" id="PF13391"/>
    </source>
</evidence>
<accession>X1HH81</accession>
<dbReference type="InterPro" id="IPR003615">
    <property type="entry name" value="HNH_nuc"/>
</dbReference>
<protein>
    <recommendedName>
        <fullName evidence="1">HNH nuclease domain-containing protein</fullName>
    </recommendedName>
</protein>
<sequence length="187" mass="22006">DSTSRRFFIRGCSTLVTFQIVQPENEEEAVRLSIRNQLIMPFQVREVRAEYIAKREVRERAFRKILLEEYRCVCAVCQSKFILKQKDDEPLVEAEAAHIISVQAKGPDDPRNGLSLCRRHHWAFDNGLFTITDSNETKVSPSVLQAERRRFDLEEYEGESLVPPAHEICRPHEEALHWHQKKIFRFR</sequence>
<name>X1HH81_9ZZZZ</name>